<sequence length="127" mass="13628">MVPVTNPNPNINSRSVINPPLLLGDPPLQAAAFQCLQSNMHTEEEEEEDRKLSVSHPFLPPVPPALLMPSGHACLPWLLSLQGKQSPGSGVLGKGGCANKQSMSEDSLCSPEAPLQHVMKKNVGRLF</sequence>
<name>A0AAW1DXI8_ZOAVI</name>
<reference evidence="1 2" key="1">
    <citation type="journal article" date="2024" name="Genome Biol. Evol.">
        <title>Chromosome-level genome assembly of the viviparous eelpout Zoarces viviparus.</title>
        <authorList>
            <person name="Fuhrmann N."/>
            <person name="Brasseur M.V."/>
            <person name="Bakowski C.E."/>
            <person name="Podsiadlowski L."/>
            <person name="Prost S."/>
            <person name="Krehenwinkel H."/>
            <person name="Mayer C."/>
        </authorList>
    </citation>
    <scope>NUCLEOTIDE SEQUENCE [LARGE SCALE GENOMIC DNA]</scope>
    <source>
        <strain evidence="1">NO-MEL_2022_Ind0_liver</strain>
    </source>
</reference>
<dbReference type="EMBL" id="JBCEZU010000586">
    <property type="protein sequence ID" value="KAK9514760.1"/>
    <property type="molecule type" value="Genomic_DNA"/>
</dbReference>
<organism evidence="1 2">
    <name type="scientific">Zoarces viviparus</name>
    <name type="common">Viviparous eelpout</name>
    <name type="synonym">Blennius viviparus</name>
    <dbReference type="NCBI Taxonomy" id="48416"/>
    <lineage>
        <taxon>Eukaryota</taxon>
        <taxon>Metazoa</taxon>
        <taxon>Chordata</taxon>
        <taxon>Craniata</taxon>
        <taxon>Vertebrata</taxon>
        <taxon>Euteleostomi</taxon>
        <taxon>Actinopterygii</taxon>
        <taxon>Neopterygii</taxon>
        <taxon>Teleostei</taxon>
        <taxon>Neoteleostei</taxon>
        <taxon>Acanthomorphata</taxon>
        <taxon>Eupercaria</taxon>
        <taxon>Perciformes</taxon>
        <taxon>Cottioidei</taxon>
        <taxon>Zoarcales</taxon>
        <taxon>Zoarcidae</taxon>
        <taxon>Zoarcinae</taxon>
        <taxon>Zoarces</taxon>
    </lineage>
</organism>
<comment type="caution">
    <text evidence="1">The sequence shown here is derived from an EMBL/GenBank/DDBJ whole genome shotgun (WGS) entry which is preliminary data.</text>
</comment>
<dbReference type="Proteomes" id="UP001488805">
    <property type="component" value="Unassembled WGS sequence"/>
</dbReference>
<dbReference type="AlphaFoldDB" id="A0AAW1DXI8"/>
<protein>
    <submittedName>
        <fullName evidence="1">Uncharacterized protein</fullName>
    </submittedName>
</protein>
<accession>A0AAW1DXI8</accession>
<keyword evidence="2" id="KW-1185">Reference proteome</keyword>
<gene>
    <name evidence="1" type="ORF">VZT92_025450</name>
</gene>
<proteinExistence type="predicted"/>
<evidence type="ECO:0000313" key="2">
    <source>
        <dbReference type="Proteomes" id="UP001488805"/>
    </source>
</evidence>
<evidence type="ECO:0000313" key="1">
    <source>
        <dbReference type="EMBL" id="KAK9514760.1"/>
    </source>
</evidence>